<keyword evidence="3" id="KW-1185">Reference proteome</keyword>
<dbReference type="EMBL" id="JAHRIP010058237">
    <property type="protein sequence ID" value="MEQ2303860.1"/>
    <property type="molecule type" value="Genomic_DNA"/>
</dbReference>
<evidence type="ECO:0000313" key="2">
    <source>
        <dbReference type="EMBL" id="MEQ2303860.1"/>
    </source>
</evidence>
<comment type="caution">
    <text evidence="2">The sequence shown here is derived from an EMBL/GenBank/DDBJ whole genome shotgun (WGS) entry which is preliminary data.</text>
</comment>
<accession>A0ABV0ZE33</accession>
<evidence type="ECO:0000256" key="1">
    <source>
        <dbReference type="SAM" id="Phobius"/>
    </source>
</evidence>
<name>A0ABV0ZE33_9TELE</name>
<protein>
    <submittedName>
        <fullName evidence="2">Uncharacterized protein</fullName>
    </submittedName>
</protein>
<proteinExistence type="predicted"/>
<keyword evidence="1" id="KW-0472">Membrane</keyword>
<organism evidence="2 3">
    <name type="scientific">Ameca splendens</name>
    <dbReference type="NCBI Taxonomy" id="208324"/>
    <lineage>
        <taxon>Eukaryota</taxon>
        <taxon>Metazoa</taxon>
        <taxon>Chordata</taxon>
        <taxon>Craniata</taxon>
        <taxon>Vertebrata</taxon>
        <taxon>Euteleostomi</taxon>
        <taxon>Actinopterygii</taxon>
        <taxon>Neopterygii</taxon>
        <taxon>Teleostei</taxon>
        <taxon>Neoteleostei</taxon>
        <taxon>Acanthomorphata</taxon>
        <taxon>Ovalentaria</taxon>
        <taxon>Atherinomorphae</taxon>
        <taxon>Cyprinodontiformes</taxon>
        <taxon>Goodeidae</taxon>
        <taxon>Ameca</taxon>
    </lineage>
</organism>
<evidence type="ECO:0000313" key="3">
    <source>
        <dbReference type="Proteomes" id="UP001469553"/>
    </source>
</evidence>
<sequence length="163" mass="18298">MSSTSSIKTPFCFLYTVAVHPALWCYLLFHHFHHVHTFSKITSLPPPSLPVPAYTATTHKTLMIRHLPLHSSFTLLPSGRRYRQMSFKTSRIGKSLFPSAISSQSPQQTFIIISLNSSQQLVMSSPIAVLLVKADFPLGKTKYESESEPSLIHRSTAIIRGFK</sequence>
<gene>
    <name evidence="2" type="ORF">AMECASPLE_021149</name>
</gene>
<reference evidence="2 3" key="1">
    <citation type="submission" date="2021-06" db="EMBL/GenBank/DDBJ databases">
        <authorList>
            <person name="Palmer J.M."/>
        </authorList>
    </citation>
    <scope>NUCLEOTIDE SEQUENCE [LARGE SCALE GENOMIC DNA]</scope>
    <source>
        <strain evidence="2 3">AS_MEX2019</strain>
        <tissue evidence="2">Muscle</tissue>
    </source>
</reference>
<dbReference type="Proteomes" id="UP001469553">
    <property type="component" value="Unassembled WGS sequence"/>
</dbReference>
<feature type="transmembrane region" description="Helical" evidence="1">
    <location>
        <begin position="12"/>
        <end position="29"/>
    </location>
</feature>
<keyword evidence="1" id="KW-0812">Transmembrane</keyword>
<keyword evidence="1" id="KW-1133">Transmembrane helix</keyword>